<reference evidence="1 2" key="1">
    <citation type="journal article" date="2018" name="Front. Plant Sci.">
        <title>Red Clover (Trifolium pratense) and Zigzag Clover (T. medium) - A Picture of Genomic Similarities and Differences.</title>
        <authorList>
            <person name="Dluhosova J."/>
            <person name="Istvanek J."/>
            <person name="Nedelnik J."/>
            <person name="Repkova J."/>
        </authorList>
    </citation>
    <scope>NUCLEOTIDE SEQUENCE [LARGE SCALE GENOMIC DNA]</scope>
    <source>
        <strain evidence="2">cv. 10/8</strain>
        <tissue evidence="1">Leaf</tissue>
    </source>
</reference>
<protein>
    <recommendedName>
        <fullName evidence="3">Retrotransposon gag protein</fullName>
    </recommendedName>
</protein>
<dbReference type="EMBL" id="LXQA010249611">
    <property type="protein sequence ID" value="MCI37902.1"/>
    <property type="molecule type" value="Genomic_DNA"/>
</dbReference>
<evidence type="ECO:0000313" key="2">
    <source>
        <dbReference type="Proteomes" id="UP000265520"/>
    </source>
</evidence>
<sequence length="127" mass="14080">IENMSLNSQQFTTRGNSVAPKGVNEIQASLSNKALESRLDELTSLFKKLALGKNQTAGRVCGICTSPEHPTDICPILQDESMTELPQAYAANVYNQGNNQIRYSAPDLSTNRYHPNWINHANLRYGN</sequence>
<organism evidence="1 2">
    <name type="scientific">Trifolium medium</name>
    <dbReference type="NCBI Taxonomy" id="97028"/>
    <lineage>
        <taxon>Eukaryota</taxon>
        <taxon>Viridiplantae</taxon>
        <taxon>Streptophyta</taxon>
        <taxon>Embryophyta</taxon>
        <taxon>Tracheophyta</taxon>
        <taxon>Spermatophyta</taxon>
        <taxon>Magnoliopsida</taxon>
        <taxon>eudicotyledons</taxon>
        <taxon>Gunneridae</taxon>
        <taxon>Pentapetalae</taxon>
        <taxon>rosids</taxon>
        <taxon>fabids</taxon>
        <taxon>Fabales</taxon>
        <taxon>Fabaceae</taxon>
        <taxon>Papilionoideae</taxon>
        <taxon>50 kb inversion clade</taxon>
        <taxon>NPAAA clade</taxon>
        <taxon>Hologalegina</taxon>
        <taxon>IRL clade</taxon>
        <taxon>Trifolieae</taxon>
        <taxon>Trifolium</taxon>
    </lineage>
</organism>
<dbReference type="AlphaFoldDB" id="A0A392RNV7"/>
<name>A0A392RNV7_9FABA</name>
<evidence type="ECO:0000313" key="1">
    <source>
        <dbReference type="EMBL" id="MCI37902.1"/>
    </source>
</evidence>
<keyword evidence="2" id="KW-1185">Reference proteome</keyword>
<comment type="caution">
    <text evidence="1">The sequence shown here is derived from an EMBL/GenBank/DDBJ whole genome shotgun (WGS) entry which is preliminary data.</text>
</comment>
<dbReference type="Proteomes" id="UP000265520">
    <property type="component" value="Unassembled WGS sequence"/>
</dbReference>
<evidence type="ECO:0008006" key="3">
    <source>
        <dbReference type="Google" id="ProtNLM"/>
    </source>
</evidence>
<feature type="non-terminal residue" evidence="1">
    <location>
        <position position="1"/>
    </location>
</feature>
<accession>A0A392RNV7</accession>
<feature type="non-terminal residue" evidence="1">
    <location>
        <position position="127"/>
    </location>
</feature>
<proteinExistence type="predicted"/>